<dbReference type="EMBL" id="QTTT01000001">
    <property type="protein sequence ID" value="REF00355.1"/>
    <property type="molecule type" value="Genomic_DNA"/>
</dbReference>
<name>A0A3D9T6P8_9ACTN</name>
<dbReference type="AlphaFoldDB" id="A0A3D9T6P8"/>
<sequence>MNAHITEPKESRVTVINELITGPIGSGKTFTVRQRLADEINAPNTQTWVIDLYTNLPDWSSKADRYARTPDAARMLLQDACAEIEDRAARIAELGLPEFVAGDEKHGLHLVVITIEETQAVLDDLECVRLVERMVRMGRKVGLKTRMTNTARPGPTAFGGSLVIAEQMAAGDVTELPGRSVVGGVTGRGKSRAFDEATARLVTGDSAASDSDAKAAT</sequence>
<proteinExistence type="predicted"/>
<protein>
    <recommendedName>
        <fullName evidence="3">AAA domain-containing protein</fullName>
    </recommendedName>
</protein>
<evidence type="ECO:0008006" key="3">
    <source>
        <dbReference type="Google" id="ProtNLM"/>
    </source>
</evidence>
<dbReference type="Gene3D" id="3.40.50.300">
    <property type="entry name" value="P-loop containing nucleotide triphosphate hydrolases"/>
    <property type="match status" value="1"/>
</dbReference>
<comment type="caution">
    <text evidence="1">The sequence shown here is derived from an EMBL/GenBank/DDBJ whole genome shotgun (WGS) entry which is preliminary data.</text>
</comment>
<keyword evidence="2" id="KW-1185">Reference proteome</keyword>
<dbReference type="SUPFAM" id="SSF52540">
    <property type="entry name" value="P-loop containing nucleoside triphosphate hydrolases"/>
    <property type="match status" value="1"/>
</dbReference>
<reference evidence="1 2" key="1">
    <citation type="submission" date="2018-08" db="EMBL/GenBank/DDBJ databases">
        <title>Sequencing the genomes of 1000 actinobacteria strains.</title>
        <authorList>
            <person name="Klenk H.-P."/>
        </authorList>
    </citation>
    <scope>NUCLEOTIDE SEQUENCE [LARGE SCALE GENOMIC DNA]</scope>
    <source>
        <strain evidence="1 2">DSM 43927</strain>
    </source>
</reference>
<organism evidence="1 2">
    <name type="scientific">Thermomonospora umbrina</name>
    <dbReference type="NCBI Taxonomy" id="111806"/>
    <lineage>
        <taxon>Bacteria</taxon>
        <taxon>Bacillati</taxon>
        <taxon>Actinomycetota</taxon>
        <taxon>Actinomycetes</taxon>
        <taxon>Streptosporangiales</taxon>
        <taxon>Thermomonosporaceae</taxon>
        <taxon>Thermomonospora</taxon>
    </lineage>
</organism>
<accession>A0A3D9T6P8</accession>
<evidence type="ECO:0000313" key="2">
    <source>
        <dbReference type="Proteomes" id="UP000256661"/>
    </source>
</evidence>
<evidence type="ECO:0000313" key="1">
    <source>
        <dbReference type="EMBL" id="REF00355.1"/>
    </source>
</evidence>
<gene>
    <name evidence="1" type="ORF">DFJ69_5887</name>
</gene>
<dbReference type="Proteomes" id="UP000256661">
    <property type="component" value="Unassembled WGS sequence"/>
</dbReference>
<dbReference type="InterPro" id="IPR027417">
    <property type="entry name" value="P-loop_NTPase"/>
</dbReference>